<dbReference type="GO" id="GO:0000978">
    <property type="term" value="F:RNA polymerase II cis-regulatory region sequence-specific DNA binding"/>
    <property type="evidence" value="ECO:0007669"/>
    <property type="project" value="TreeGrafter"/>
</dbReference>
<name>A0A0V1Q1M3_9ASCO</name>
<dbReference type="EMBL" id="LMYN01000029">
    <property type="protein sequence ID" value="KSA02354.1"/>
    <property type="molecule type" value="Genomic_DNA"/>
</dbReference>
<keyword evidence="3" id="KW-0805">Transcription regulation</keyword>
<dbReference type="RefSeq" id="XP_015468456.1">
    <property type="nucleotide sequence ID" value="XM_015610742.1"/>
</dbReference>
<evidence type="ECO:0000256" key="5">
    <source>
        <dbReference type="ARBA" id="ARBA00023163"/>
    </source>
</evidence>
<feature type="compositionally biased region" description="Polar residues" evidence="7">
    <location>
        <begin position="112"/>
        <end position="126"/>
    </location>
</feature>
<dbReference type="GeneID" id="26838921"/>
<feature type="domain" description="Zn(2)-C6 fungal-type" evidence="8">
    <location>
        <begin position="18"/>
        <end position="47"/>
    </location>
</feature>
<dbReference type="SUPFAM" id="SSF57701">
    <property type="entry name" value="Zn2/Cys6 DNA-binding domain"/>
    <property type="match status" value="1"/>
</dbReference>
<dbReference type="GO" id="GO:0005634">
    <property type="term" value="C:nucleus"/>
    <property type="evidence" value="ECO:0007669"/>
    <property type="project" value="TreeGrafter"/>
</dbReference>
<protein>
    <recommendedName>
        <fullName evidence="8">Zn(2)-C6 fungal-type domain-containing protein</fullName>
    </recommendedName>
</protein>
<dbReference type="CDD" id="cd00067">
    <property type="entry name" value="GAL4"/>
    <property type="match status" value="1"/>
</dbReference>
<dbReference type="SMART" id="SM00066">
    <property type="entry name" value="GAL4"/>
    <property type="match status" value="1"/>
</dbReference>
<keyword evidence="6" id="KW-0539">Nucleus</keyword>
<keyword evidence="5" id="KW-0804">Transcription</keyword>
<feature type="compositionally biased region" description="Basic and acidic residues" evidence="7">
    <location>
        <begin position="43"/>
        <end position="60"/>
    </location>
</feature>
<accession>A0A0V1Q1M3</accession>
<gene>
    <name evidence="9" type="ORF">AC631_01912</name>
</gene>
<keyword evidence="2" id="KW-0862">Zinc</keyword>
<dbReference type="PANTHER" id="PTHR31944:SF131">
    <property type="entry name" value="HEME-RESPONSIVE ZINC FINGER TRANSCRIPTION FACTOR HAP1"/>
    <property type="match status" value="1"/>
</dbReference>
<dbReference type="InterPro" id="IPR051430">
    <property type="entry name" value="Fungal_TF_Env_Response"/>
</dbReference>
<keyword evidence="10" id="KW-1185">Reference proteome</keyword>
<dbReference type="PROSITE" id="PS00463">
    <property type="entry name" value="ZN2_CY6_FUNGAL_1"/>
    <property type="match status" value="1"/>
</dbReference>
<evidence type="ECO:0000256" key="2">
    <source>
        <dbReference type="ARBA" id="ARBA00022833"/>
    </source>
</evidence>
<evidence type="ECO:0000259" key="8">
    <source>
        <dbReference type="PROSITE" id="PS50048"/>
    </source>
</evidence>
<evidence type="ECO:0000256" key="7">
    <source>
        <dbReference type="SAM" id="MobiDB-lite"/>
    </source>
</evidence>
<dbReference type="Pfam" id="PF00172">
    <property type="entry name" value="Zn_clus"/>
    <property type="match status" value="1"/>
</dbReference>
<dbReference type="GO" id="GO:0008270">
    <property type="term" value="F:zinc ion binding"/>
    <property type="evidence" value="ECO:0007669"/>
    <property type="project" value="InterPro"/>
</dbReference>
<dbReference type="PANTHER" id="PTHR31944">
    <property type="entry name" value="HEME-RESPONSIVE ZINC FINGER TRANSCRIPTION FACTOR HAP1"/>
    <property type="match status" value="1"/>
</dbReference>
<organism evidence="9 10">
    <name type="scientific">Debaryomyces fabryi</name>
    <dbReference type="NCBI Taxonomy" id="58627"/>
    <lineage>
        <taxon>Eukaryota</taxon>
        <taxon>Fungi</taxon>
        <taxon>Dikarya</taxon>
        <taxon>Ascomycota</taxon>
        <taxon>Saccharomycotina</taxon>
        <taxon>Pichiomycetes</taxon>
        <taxon>Debaryomycetaceae</taxon>
        <taxon>Debaryomyces</taxon>
    </lineage>
</organism>
<reference evidence="9 10" key="1">
    <citation type="submission" date="2015-11" db="EMBL/GenBank/DDBJ databases">
        <title>The genome of Debaryomyces fabryi.</title>
        <authorList>
            <person name="Tafer H."/>
            <person name="Lopandic K."/>
        </authorList>
    </citation>
    <scope>NUCLEOTIDE SEQUENCE [LARGE SCALE GENOMIC DNA]</scope>
    <source>
        <strain evidence="9 10">CBS 789</strain>
    </source>
</reference>
<evidence type="ECO:0000256" key="3">
    <source>
        <dbReference type="ARBA" id="ARBA00023015"/>
    </source>
</evidence>
<dbReference type="OrthoDB" id="1747771at2759"/>
<evidence type="ECO:0000256" key="1">
    <source>
        <dbReference type="ARBA" id="ARBA00022723"/>
    </source>
</evidence>
<evidence type="ECO:0000256" key="6">
    <source>
        <dbReference type="ARBA" id="ARBA00023242"/>
    </source>
</evidence>
<keyword evidence="4" id="KW-0238">DNA-binding</keyword>
<evidence type="ECO:0000313" key="9">
    <source>
        <dbReference type="EMBL" id="KSA02354.1"/>
    </source>
</evidence>
<dbReference type="PROSITE" id="PS50048">
    <property type="entry name" value="ZN2_CY6_FUNGAL_2"/>
    <property type="match status" value="1"/>
</dbReference>
<dbReference type="GO" id="GO:0001228">
    <property type="term" value="F:DNA-binding transcription activator activity, RNA polymerase II-specific"/>
    <property type="evidence" value="ECO:0007669"/>
    <property type="project" value="TreeGrafter"/>
</dbReference>
<keyword evidence="1" id="KW-0479">Metal-binding</keyword>
<dbReference type="Proteomes" id="UP000054251">
    <property type="component" value="Unassembled WGS sequence"/>
</dbReference>
<dbReference type="InterPro" id="IPR036864">
    <property type="entry name" value="Zn2-C6_fun-type_DNA-bd_sf"/>
</dbReference>
<evidence type="ECO:0000256" key="4">
    <source>
        <dbReference type="ARBA" id="ARBA00023125"/>
    </source>
</evidence>
<dbReference type="InterPro" id="IPR001138">
    <property type="entry name" value="Zn2Cys6_DnaBD"/>
</dbReference>
<dbReference type="AlphaFoldDB" id="A0A0V1Q1M3"/>
<sequence>MSTAAPAKTTKRKRRRYSCGPCKTLKIKCNLQTPCQACKKVGREDKCYEDPPKPPSKEEINISNRRKKLANRKKELAALSEEDEPLSDANIKGEKLEDNPGNIQGKKRHSGASYTGSTSITPVPNSLNVMPSSSSNFEESMAQNANSAILPQAVLHLIDNTRNVSLDSSYLSSNSFRDLFASVSSTSSSDKQISTSSVSRSGSLASSLFSHRLSSGGLENIRLDPDVNNYEYHNLNTNHKLNEMYSMGPQATDQPLNTHNFYLSQPNMTMISPSINESGFHPNATPIELQDIQNKQIMFTFNNKDLNIFKSFLPAFPILEELLHQYKLSSSHTYYNVLNIEQIFDVFKDFFNIISSLSSTDIIKIDKHSLKCISHFYNIMAISYLLSGWESEVIVNLDKQTVIQGWINISSMIRRIILDITKVSDILFSIEWYLTIRDFFKYNNLVLDDYSSFSSVIELLKLNAWILETIKKDPKKLSSQKDKDVFRVVMYWTYLRLVDLEVPYIMSKGTFIDSPEFENSIVPDKQTFNYLFKDLTNIADPMSNISFQIMRLYFNRTQYTASAKLFLKSYLEFFCDLSSLTVNDIDEFKRRISAKTFEQTESDLRTLVMVQFCQHAAIRWISFMNIEFSHYFPSLRFASYLTTVLNLFNQFSRLDSAIKHQTQNRVCLVDKLLQTYSYNCFAVFVRSLVFQGIFVITLKNFNHLTDTILNFREIFGIAKSRFQDTFTLFWNSEVHSRLYLNLRFFQNSFDLCLQMIDISENDLKFDLLDDFNSYLMSDLPLYEDLTLNYFASRDNLRLYLEILWRSLTHIKSSNLSTELIISELLNLNMDLLNSKLHDLTGLMVTSEIVDDFTKLVIEPNTHEGSIAHT</sequence>
<evidence type="ECO:0000313" key="10">
    <source>
        <dbReference type="Proteomes" id="UP000054251"/>
    </source>
</evidence>
<comment type="caution">
    <text evidence="9">The sequence shown here is derived from an EMBL/GenBank/DDBJ whole genome shotgun (WGS) entry which is preliminary data.</text>
</comment>
<proteinExistence type="predicted"/>
<feature type="region of interest" description="Disordered" evidence="7">
    <location>
        <begin position="43"/>
        <end position="126"/>
    </location>
</feature>